<keyword evidence="5 6" id="KW-0560">Oxidoreductase</keyword>
<dbReference type="EMBL" id="JAKRVY010000010">
    <property type="protein sequence ID" value="MCL9814954.1"/>
    <property type="molecule type" value="Genomic_DNA"/>
</dbReference>
<evidence type="ECO:0000256" key="4">
    <source>
        <dbReference type="ARBA" id="ARBA00022827"/>
    </source>
</evidence>
<proteinExistence type="inferred from homology"/>
<dbReference type="AlphaFoldDB" id="A0AAE3FUS7"/>
<comment type="cofactor">
    <cofactor evidence="1 6">
        <name>FAD</name>
        <dbReference type="ChEBI" id="CHEBI:57692"/>
    </cofactor>
</comment>
<evidence type="ECO:0000259" key="7">
    <source>
        <dbReference type="Pfam" id="PF00441"/>
    </source>
</evidence>
<dbReference type="InterPro" id="IPR006089">
    <property type="entry name" value="Acyl-CoA_DH_CS"/>
</dbReference>
<keyword evidence="3 6" id="KW-0285">Flavoprotein</keyword>
<dbReference type="SUPFAM" id="SSF56645">
    <property type="entry name" value="Acyl-CoA dehydrogenase NM domain-like"/>
    <property type="match status" value="1"/>
</dbReference>
<evidence type="ECO:0000313" key="11">
    <source>
        <dbReference type="Proteomes" id="UP001202674"/>
    </source>
</evidence>
<name>A0AAE3FUS7_9EURY</name>
<dbReference type="InterPro" id="IPR006091">
    <property type="entry name" value="Acyl-CoA_Oxase/DH_mid-dom"/>
</dbReference>
<dbReference type="GO" id="GO:0050660">
    <property type="term" value="F:flavin adenine dinucleotide binding"/>
    <property type="evidence" value="ECO:0007669"/>
    <property type="project" value="InterPro"/>
</dbReference>
<evidence type="ECO:0000256" key="3">
    <source>
        <dbReference type="ARBA" id="ARBA00022630"/>
    </source>
</evidence>
<keyword evidence="11" id="KW-1185">Reference proteome</keyword>
<evidence type="ECO:0000256" key="1">
    <source>
        <dbReference type="ARBA" id="ARBA00001974"/>
    </source>
</evidence>
<dbReference type="Gene3D" id="1.10.540.10">
    <property type="entry name" value="Acyl-CoA dehydrogenase/oxidase, N-terminal domain"/>
    <property type="match status" value="1"/>
</dbReference>
<dbReference type="InterPro" id="IPR046373">
    <property type="entry name" value="Acyl-CoA_Oxase/DH_mid-dom_sf"/>
</dbReference>
<feature type="domain" description="Acyl-CoA dehydrogenase/oxidase C-terminal" evidence="7">
    <location>
        <begin position="229"/>
        <end position="379"/>
    </location>
</feature>
<dbReference type="SUPFAM" id="SSF47203">
    <property type="entry name" value="Acyl-CoA dehydrogenase C-terminal domain-like"/>
    <property type="match status" value="1"/>
</dbReference>
<reference evidence="10 11" key="1">
    <citation type="journal article" date="2022" name="Syst. Appl. Microbiol.">
        <title>Natronocalculus amylovorans gen. nov., sp. nov., and Natranaeroarchaeum aerophilus sp. nov., dominant culturable amylolytic natronoarchaea from hypersaline soda lakes in southwestern Siberia.</title>
        <authorList>
            <person name="Sorokin D.Y."/>
            <person name="Elcheninov A.G."/>
            <person name="Khizhniak T.V."/>
            <person name="Koenen M."/>
            <person name="Bale N.J."/>
            <person name="Damste J.S.S."/>
            <person name="Kublanov I.V."/>
        </authorList>
    </citation>
    <scope>NUCLEOTIDE SEQUENCE [LARGE SCALE GENOMIC DNA]</scope>
    <source>
        <strain evidence="10 11">AArc-St1-1</strain>
    </source>
</reference>
<evidence type="ECO:0000259" key="8">
    <source>
        <dbReference type="Pfam" id="PF02770"/>
    </source>
</evidence>
<comment type="similarity">
    <text evidence="2 6">Belongs to the acyl-CoA dehydrogenase family.</text>
</comment>
<comment type="caution">
    <text evidence="10">The sequence shown here is derived from an EMBL/GenBank/DDBJ whole genome shotgun (WGS) entry which is preliminary data.</text>
</comment>
<dbReference type="Pfam" id="PF00441">
    <property type="entry name" value="Acyl-CoA_dh_1"/>
    <property type="match status" value="1"/>
</dbReference>
<dbReference type="InterPro" id="IPR037069">
    <property type="entry name" value="AcylCoA_DH/ox_N_sf"/>
</dbReference>
<protein>
    <submittedName>
        <fullName evidence="10">Acyl-CoA dehydrogenase family protein</fullName>
    </submittedName>
</protein>
<dbReference type="FunFam" id="1.10.540.10:FF:000002">
    <property type="entry name" value="Acyl-CoA dehydrogenase FadE19"/>
    <property type="match status" value="1"/>
</dbReference>
<dbReference type="FunFam" id="1.20.140.10:FF:000004">
    <property type="entry name" value="Acyl-CoA dehydrogenase FadE25"/>
    <property type="match status" value="1"/>
</dbReference>
<dbReference type="PANTHER" id="PTHR43884:SF12">
    <property type="entry name" value="ISOVALERYL-COA DEHYDROGENASE, MITOCHONDRIAL-RELATED"/>
    <property type="match status" value="1"/>
</dbReference>
<evidence type="ECO:0000313" key="10">
    <source>
        <dbReference type="EMBL" id="MCL9814954.1"/>
    </source>
</evidence>
<dbReference type="Pfam" id="PF02770">
    <property type="entry name" value="Acyl-CoA_dh_M"/>
    <property type="match status" value="1"/>
</dbReference>
<accession>A0AAE3FUS7</accession>
<organism evidence="10 11">
    <name type="scientific">Natranaeroarchaeum aerophilus</name>
    <dbReference type="NCBI Taxonomy" id="2917711"/>
    <lineage>
        <taxon>Archaea</taxon>
        <taxon>Methanobacteriati</taxon>
        <taxon>Methanobacteriota</taxon>
        <taxon>Stenosarchaea group</taxon>
        <taxon>Halobacteria</taxon>
        <taxon>Halobacteriales</taxon>
        <taxon>Natronoarchaeaceae</taxon>
        <taxon>Natranaeroarchaeum</taxon>
    </lineage>
</organism>
<dbReference type="InterPro" id="IPR009075">
    <property type="entry name" value="AcylCo_DH/oxidase_C"/>
</dbReference>
<dbReference type="PROSITE" id="PS00073">
    <property type="entry name" value="ACYL_COA_DH_2"/>
    <property type="match status" value="1"/>
</dbReference>
<evidence type="ECO:0000256" key="6">
    <source>
        <dbReference type="RuleBase" id="RU362125"/>
    </source>
</evidence>
<dbReference type="Gene3D" id="1.20.140.10">
    <property type="entry name" value="Butyryl-CoA Dehydrogenase, subunit A, domain 3"/>
    <property type="match status" value="1"/>
</dbReference>
<dbReference type="Pfam" id="PF02771">
    <property type="entry name" value="Acyl-CoA_dh_N"/>
    <property type="match status" value="1"/>
</dbReference>
<dbReference type="GO" id="GO:0003995">
    <property type="term" value="F:acyl-CoA dehydrogenase activity"/>
    <property type="evidence" value="ECO:0007669"/>
    <property type="project" value="InterPro"/>
</dbReference>
<dbReference type="Proteomes" id="UP001202674">
    <property type="component" value="Unassembled WGS sequence"/>
</dbReference>
<dbReference type="RefSeq" id="WP_250598261.1">
    <property type="nucleotide sequence ID" value="NZ_JAKRVY010000010.1"/>
</dbReference>
<dbReference type="PIRSF" id="PIRSF016578">
    <property type="entry name" value="HsaA"/>
    <property type="match status" value="1"/>
</dbReference>
<gene>
    <name evidence="10" type="ORF">AArcSt11_14945</name>
</gene>
<sequence>MDFGLSDEQRAIRDEVRKFAENEVAPVAKEHDVEETFPHEVMDEAAKMGLTGAHIPVEYGGAAYTPLEMSIITEELFAVDPGIGLCITSAAFGADSLMEYGTEDQKERYLEPIAEGEAIMGAAISEPDTGSDVSSVSTRAEKDGDEWVINGNKMWITNGTVGDFFVVMCKTDDVDDRYSGFSQILVESDRDGFEADKITGKLGIRSSDTAELIFDDVRVPEENLIGTRGAGFLQLMQFFDETRTMVAAQGVGIAKGACERALEYAQDREQFGKSISEFQAIQHKLADMHTKTEAARQLTYKSAWSVTNEDDDLTALASMAKEYSSRVAVDVADEAVQIHGGAGFVNDFDVERLYRDAKITQIYEGTSEIQKNIIARELLGKGF</sequence>
<keyword evidence="4 6" id="KW-0274">FAD</keyword>
<dbReference type="InterPro" id="IPR013786">
    <property type="entry name" value="AcylCoA_DH/ox_N"/>
</dbReference>
<dbReference type="InterPro" id="IPR036250">
    <property type="entry name" value="AcylCo_DH-like_C"/>
</dbReference>
<evidence type="ECO:0000256" key="2">
    <source>
        <dbReference type="ARBA" id="ARBA00009347"/>
    </source>
</evidence>
<feature type="domain" description="Acyl-CoA oxidase/dehydrogenase middle" evidence="8">
    <location>
        <begin position="122"/>
        <end position="217"/>
    </location>
</feature>
<dbReference type="PANTHER" id="PTHR43884">
    <property type="entry name" value="ACYL-COA DEHYDROGENASE"/>
    <property type="match status" value="1"/>
</dbReference>
<dbReference type="InterPro" id="IPR009100">
    <property type="entry name" value="AcylCoA_DH/oxidase_NM_dom_sf"/>
</dbReference>
<evidence type="ECO:0000259" key="9">
    <source>
        <dbReference type="Pfam" id="PF02771"/>
    </source>
</evidence>
<dbReference type="FunFam" id="2.40.110.10:FF:000001">
    <property type="entry name" value="Acyl-CoA dehydrogenase, mitochondrial"/>
    <property type="match status" value="1"/>
</dbReference>
<feature type="domain" description="Acyl-CoA dehydrogenase/oxidase N-terminal" evidence="9">
    <location>
        <begin position="6"/>
        <end position="117"/>
    </location>
</feature>
<evidence type="ECO:0000256" key="5">
    <source>
        <dbReference type="ARBA" id="ARBA00023002"/>
    </source>
</evidence>
<dbReference type="Gene3D" id="2.40.110.10">
    <property type="entry name" value="Butyryl-CoA Dehydrogenase, subunit A, domain 2"/>
    <property type="match status" value="1"/>
</dbReference>